<protein>
    <recommendedName>
        <fullName evidence="2">Myb/SANT-like DNA-binding domain-containing protein</fullName>
    </recommendedName>
</protein>
<feature type="compositionally biased region" description="Low complexity" evidence="1">
    <location>
        <begin position="124"/>
        <end position="160"/>
    </location>
</feature>
<dbReference type="Pfam" id="PF13837">
    <property type="entry name" value="Myb_DNA-bind_4"/>
    <property type="match status" value="1"/>
</dbReference>
<proteinExistence type="predicted"/>
<dbReference type="EMBL" id="JAWDJR010000017">
    <property type="protein sequence ID" value="KAK9959287.1"/>
    <property type="molecule type" value="Genomic_DNA"/>
</dbReference>
<evidence type="ECO:0000313" key="3">
    <source>
        <dbReference type="EMBL" id="KAK9959287.1"/>
    </source>
</evidence>
<name>A0AAW1ZH09_CULAL</name>
<dbReference type="Proteomes" id="UP001479290">
    <property type="component" value="Unassembled WGS sequence"/>
</dbReference>
<dbReference type="AlphaFoldDB" id="A0AAW1ZH09"/>
<evidence type="ECO:0000313" key="4">
    <source>
        <dbReference type="Proteomes" id="UP001479290"/>
    </source>
</evidence>
<reference evidence="3 4" key="1">
    <citation type="submission" date="2024-05" db="EMBL/GenBank/DDBJ databases">
        <title>A high-quality chromosomal-level genome assembly of Topmouth culter (Culter alburnus).</title>
        <authorList>
            <person name="Zhao H."/>
        </authorList>
    </citation>
    <scope>NUCLEOTIDE SEQUENCE [LARGE SCALE GENOMIC DNA]</scope>
    <source>
        <strain evidence="3">CATC2023</strain>
        <tissue evidence="3">Muscle</tissue>
    </source>
</reference>
<evidence type="ECO:0000256" key="1">
    <source>
        <dbReference type="SAM" id="MobiDB-lite"/>
    </source>
</evidence>
<accession>A0AAW1ZH09</accession>
<evidence type="ECO:0000259" key="2">
    <source>
        <dbReference type="Pfam" id="PF13837"/>
    </source>
</evidence>
<dbReference type="Gene3D" id="1.10.10.60">
    <property type="entry name" value="Homeodomain-like"/>
    <property type="match status" value="1"/>
</dbReference>
<comment type="caution">
    <text evidence="3">The sequence shown here is derived from an EMBL/GenBank/DDBJ whole genome shotgun (WGS) entry which is preliminary data.</text>
</comment>
<feature type="region of interest" description="Disordered" evidence="1">
    <location>
        <begin position="124"/>
        <end position="189"/>
    </location>
</feature>
<keyword evidence="4" id="KW-1185">Reference proteome</keyword>
<gene>
    <name evidence="3" type="ORF">ABG768_009421</name>
</gene>
<sequence length="211" mass="22907">MPSANILQPSVCVIVGSDEDTEKLIKLRAANGSLFTGRRNAAKLAWETVVKEMMLDGKVTGAQASKKWENLKKKYKELRNPPTGTGTDQGEPSACTWRWFTLMHSPIGARASINPPVLISSAVATPPNSSNQPPSTSSASATPATALSPASPSDSSGNSPKTPTPKRRRKDSLLNFMQREADRDAQRFQHLQSQTDRLLDILEKLADSSKH</sequence>
<feature type="domain" description="Myb/SANT-like DNA-binding" evidence="2">
    <location>
        <begin position="17"/>
        <end position="104"/>
    </location>
</feature>
<organism evidence="3 4">
    <name type="scientific">Culter alburnus</name>
    <name type="common">Topmouth culter</name>
    <dbReference type="NCBI Taxonomy" id="194366"/>
    <lineage>
        <taxon>Eukaryota</taxon>
        <taxon>Metazoa</taxon>
        <taxon>Chordata</taxon>
        <taxon>Craniata</taxon>
        <taxon>Vertebrata</taxon>
        <taxon>Euteleostomi</taxon>
        <taxon>Actinopterygii</taxon>
        <taxon>Neopterygii</taxon>
        <taxon>Teleostei</taxon>
        <taxon>Ostariophysi</taxon>
        <taxon>Cypriniformes</taxon>
        <taxon>Xenocyprididae</taxon>
        <taxon>Xenocypridinae</taxon>
        <taxon>Culter</taxon>
    </lineage>
</organism>
<dbReference type="InterPro" id="IPR044822">
    <property type="entry name" value="Myb_DNA-bind_4"/>
</dbReference>